<dbReference type="InterPro" id="IPR010640">
    <property type="entry name" value="Low_temperature_requirement_A"/>
</dbReference>
<keyword evidence="2" id="KW-0812">Transmembrane</keyword>
<feature type="transmembrane region" description="Helical" evidence="2">
    <location>
        <begin position="135"/>
        <end position="154"/>
    </location>
</feature>
<feature type="region of interest" description="Disordered" evidence="1">
    <location>
        <begin position="606"/>
        <end position="631"/>
    </location>
</feature>
<feature type="region of interest" description="Disordered" evidence="1">
    <location>
        <begin position="1"/>
        <end position="70"/>
    </location>
</feature>
<dbReference type="GeneID" id="37020193"/>
<evidence type="ECO:0000256" key="2">
    <source>
        <dbReference type="SAM" id="Phobius"/>
    </source>
</evidence>
<evidence type="ECO:0000313" key="4">
    <source>
        <dbReference type="Proteomes" id="UP000245771"/>
    </source>
</evidence>
<accession>A0A316VRJ4</accession>
<name>A0A316VRJ4_9BASI</name>
<evidence type="ECO:0000256" key="1">
    <source>
        <dbReference type="SAM" id="MobiDB-lite"/>
    </source>
</evidence>
<feature type="compositionally biased region" description="Polar residues" evidence="1">
    <location>
        <begin position="616"/>
        <end position="625"/>
    </location>
</feature>
<dbReference type="OrthoDB" id="191995at2759"/>
<dbReference type="PANTHER" id="PTHR36840">
    <property type="entry name" value="BLL5714 PROTEIN"/>
    <property type="match status" value="1"/>
</dbReference>
<feature type="transmembrane region" description="Helical" evidence="2">
    <location>
        <begin position="190"/>
        <end position="207"/>
    </location>
</feature>
<organism evidence="3 4">
    <name type="scientific">Meira miltonrushii</name>
    <dbReference type="NCBI Taxonomy" id="1280837"/>
    <lineage>
        <taxon>Eukaryota</taxon>
        <taxon>Fungi</taxon>
        <taxon>Dikarya</taxon>
        <taxon>Basidiomycota</taxon>
        <taxon>Ustilaginomycotina</taxon>
        <taxon>Exobasidiomycetes</taxon>
        <taxon>Exobasidiales</taxon>
        <taxon>Brachybasidiaceae</taxon>
        <taxon>Meira</taxon>
    </lineage>
</organism>
<dbReference type="AlphaFoldDB" id="A0A316VRJ4"/>
<gene>
    <name evidence="3" type="ORF">FA14DRAFT_159840</name>
</gene>
<sequence length="631" mass="70283">MAETHQTSLPSEEAAGSTATSSSQSQKAPPLLTHSSSGHAHHLKWGEIETSGFAPPTLNPTDEHVETDTFCTKLNPTDRRQRMTKDHTRELLDSEARKIHANRRYLFRRPRPLQYFRGNVLVRSEEERGSGRLELFFDLTFVGIIAVLAQSAVADPTGPGFVRYILTYTAAFLVWNWMRETFDAFYKDDLSQRILVLFVMACLVLYGNNAPEVQKDLSESPARAVTIGSYLIAEAAIFGTWLLYSFYIKAYRIQIRALILAWIASTALMIGAIFVPIRAAIALSVVAMVLVWWSWILFYSPIFKKLMRLRYSSAIAIDHEIERYQDFFTIVMGEFVYSLFDGSPAGIGFHAKAGKAIMALIIAFSFQLMYMNGGWSKKITHPLRYSVWHATGFLFLHLPVVSALTLCGDALADFIKEDRVPSGVRWLACESFAVGMIALWMLAMLEHERDEKGELWLPRWARLLPRLCSGIIVIFLPLTYQGPPEHEEGESSDTAAHIVGIMARQATQILAEAGTEGNAEAPAEGEVHHSGIEMTTIKLLGIMTALAFFSLLWETITSLDGPNAPPEEASEEIMQHALNSNGIVSALSTGEWRGCPRLCEPGSGMFDHSHQRKDASQLTPTTTVDTDADQA</sequence>
<protein>
    <recommendedName>
        <fullName evidence="5">Low temperature requirement A</fullName>
    </recommendedName>
</protein>
<reference evidence="3 4" key="1">
    <citation type="journal article" date="2018" name="Mol. Biol. Evol.">
        <title>Broad Genomic Sampling Reveals a Smut Pathogenic Ancestry of the Fungal Clade Ustilaginomycotina.</title>
        <authorList>
            <person name="Kijpornyongpan T."/>
            <person name="Mondo S.J."/>
            <person name="Barry K."/>
            <person name="Sandor L."/>
            <person name="Lee J."/>
            <person name="Lipzen A."/>
            <person name="Pangilinan J."/>
            <person name="LaButti K."/>
            <person name="Hainaut M."/>
            <person name="Henrissat B."/>
            <person name="Grigoriev I.V."/>
            <person name="Spatafora J.W."/>
            <person name="Aime M.C."/>
        </authorList>
    </citation>
    <scope>NUCLEOTIDE SEQUENCE [LARGE SCALE GENOMIC DNA]</scope>
    <source>
        <strain evidence="3 4">MCA 3882</strain>
    </source>
</reference>
<feature type="transmembrane region" description="Helical" evidence="2">
    <location>
        <begin position="281"/>
        <end position="300"/>
    </location>
</feature>
<feature type="transmembrane region" description="Helical" evidence="2">
    <location>
        <begin position="356"/>
        <end position="375"/>
    </location>
</feature>
<proteinExistence type="predicted"/>
<dbReference type="Pfam" id="PF06772">
    <property type="entry name" value="LtrA"/>
    <property type="match status" value="1"/>
</dbReference>
<feature type="transmembrane region" description="Helical" evidence="2">
    <location>
        <begin position="424"/>
        <end position="443"/>
    </location>
</feature>
<evidence type="ECO:0000313" key="3">
    <source>
        <dbReference type="EMBL" id="PWN38115.1"/>
    </source>
</evidence>
<dbReference type="PANTHER" id="PTHR36840:SF1">
    <property type="entry name" value="BLL5714 PROTEIN"/>
    <property type="match status" value="1"/>
</dbReference>
<feature type="transmembrane region" description="Helical" evidence="2">
    <location>
        <begin position="387"/>
        <end position="412"/>
    </location>
</feature>
<feature type="transmembrane region" description="Helical" evidence="2">
    <location>
        <begin position="255"/>
        <end position="275"/>
    </location>
</feature>
<evidence type="ECO:0008006" key="5">
    <source>
        <dbReference type="Google" id="ProtNLM"/>
    </source>
</evidence>
<keyword evidence="4" id="KW-1185">Reference proteome</keyword>
<feature type="transmembrane region" description="Helical" evidence="2">
    <location>
        <begin position="160"/>
        <end position="178"/>
    </location>
</feature>
<dbReference type="EMBL" id="KZ819602">
    <property type="protein sequence ID" value="PWN38115.1"/>
    <property type="molecule type" value="Genomic_DNA"/>
</dbReference>
<keyword evidence="2" id="KW-1133">Transmembrane helix</keyword>
<dbReference type="Proteomes" id="UP000245771">
    <property type="component" value="Unassembled WGS sequence"/>
</dbReference>
<dbReference type="RefSeq" id="XP_025358417.1">
    <property type="nucleotide sequence ID" value="XM_025498412.1"/>
</dbReference>
<feature type="compositionally biased region" description="Polar residues" evidence="1">
    <location>
        <begin position="1"/>
        <end position="10"/>
    </location>
</feature>
<dbReference type="InParanoid" id="A0A316VRJ4"/>
<dbReference type="STRING" id="1280837.A0A316VRJ4"/>
<feature type="transmembrane region" description="Helical" evidence="2">
    <location>
        <begin position="227"/>
        <end position="248"/>
    </location>
</feature>
<keyword evidence="2" id="KW-0472">Membrane</keyword>
<feature type="compositionally biased region" description="Low complexity" evidence="1">
    <location>
        <begin position="11"/>
        <end position="26"/>
    </location>
</feature>